<organism evidence="1 2">
    <name type="scientific">Geodermatophilus arenarius</name>
    <dbReference type="NCBI Taxonomy" id="1137990"/>
    <lineage>
        <taxon>Bacteria</taxon>
        <taxon>Bacillati</taxon>
        <taxon>Actinomycetota</taxon>
        <taxon>Actinomycetes</taxon>
        <taxon>Geodermatophilales</taxon>
        <taxon>Geodermatophilaceae</taxon>
        <taxon>Geodermatophilus</taxon>
    </lineage>
</organism>
<dbReference type="InterPro" id="IPR053977">
    <property type="entry name" value="Rv2466c-like"/>
</dbReference>
<dbReference type="Gene3D" id="3.40.30.10">
    <property type="entry name" value="Glutaredoxin"/>
    <property type="match status" value="1"/>
</dbReference>
<comment type="caution">
    <text evidence="1">The sequence shown here is derived from an EMBL/GenBank/DDBJ whole genome shotgun (WGS) entry which is preliminary data.</text>
</comment>
<dbReference type="RefSeq" id="WP_387986184.1">
    <property type="nucleotide sequence ID" value="NZ_JBHSGR010000002.1"/>
</dbReference>
<keyword evidence="2" id="KW-1185">Reference proteome</keyword>
<name>A0ABV9LEZ7_9ACTN</name>
<gene>
    <name evidence="1" type="ORF">ACFO3M_03090</name>
</gene>
<dbReference type="EMBL" id="JBHSGR010000002">
    <property type="protein sequence ID" value="MFC4692365.1"/>
    <property type="molecule type" value="Genomic_DNA"/>
</dbReference>
<proteinExistence type="predicted"/>
<dbReference type="Proteomes" id="UP001596025">
    <property type="component" value="Unassembled WGS sequence"/>
</dbReference>
<sequence>MLRAVGLPEALAGAAHTSAHDDLVRASHRLGVEPVGPHVGTPTVATGSGTPSAWFGPVLSRVPVGEEAGRLWDGVVLISGTGGSHGLEGRPHEPPRG</sequence>
<reference evidence="2" key="1">
    <citation type="journal article" date="2019" name="Int. J. Syst. Evol. Microbiol.">
        <title>The Global Catalogue of Microorganisms (GCM) 10K type strain sequencing project: providing services to taxonomists for standard genome sequencing and annotation.</title>
        <authorList>
            <consortium name="The Broad Institute Genomics Platform"/>
            <consortium name="The Broad Institute Genome Sequencing Center for Infectious Disease"/>
            <person name="Wu L."/>
            <person name="Ma J."/>
        </authorList>
    </citation>
    <scope>NUCLEOTIDE SEQUENCE [LARGE SCALE GENOMIC DNA]</scope>
    <source>
        <strain evidence="2">CCUG 62763</strain>
    </source>
</reference>
<evidence type="ECO:0000313" key="1">
    <source>
        <dbReference type="EMBL" id="MFC4692365.1"/>
    </source>
</evidence>
<protein>
    <submittedName>
        <fullName evidence="1">Uncharacterized protein</fullName>
    </submittedName>
</protein>
<accession>A0ABV9LEZ7</accession>
<evidence type="ECO:0000313" key="2">
    <source>
        <dbReference type="Proteomes" id="UP001596025"/>
    </source>
</evidence>
<dbReference type="Pfam" id="PF22234">
    <property type="entry name" value="Rv2466c-like"/>
    <property type="match status" value="1"/>
</dbReference>